<sequence>MSPIVLEIEFPGGIVKRIELPVFCCTLTSISELCILLKIVTVAVTG</sequence>
<dbReference type="AlphaFoldDB" id="C2XUP0"/>
<name>C2XUP0_BACMY</name>
<dbReference type="Proteomes" id="UP000001753">
    <property type="component" value="Chromosome"/>
</dbReference>
<comment type="caution">
    <text evidence="1">The sequence shown here is derived from an EMBL/GenBank/DDBJ whole genome shotgun (WGS) entry which is preliminary data.</text>
</comment>
<accession>C2XUP0</accession>
<organism evidence="1">
    <name type="scientific">Bacillus mycoides</name>
    <dbReference type="NCBI Taxonomy" id="1405"/>
    <lineage>
        <taxon>Bacteria</taxon>
        <taxon>Bacillati</taxon>
        <taxon>Bacillota</taxon>
        <taxon>Bacilli</taxon>
        <taxon>Bacillales</taxon>
        <taxon>Bacillaceae</taxon>
        <taxon>Bacillus</taxon>
        <taxon>Bacillus cereus group</taxon>
    </lineage>
</organism>
<reference evidence="1" key="1">
    <citation type="journal article" date="2012" name="Genome Res.">
        <title>Genomic characterization of the Bacillus cereus sensu lato species: Backdrop to the evolution of Bacillus anthracis.</title>
        <authorList>
            <person name="Zwick M.E."/>
            <person name="Joseph S.J."/>
            <person name="Didelot X."/>
            <person name="Chen P.E."/>
            <person name="Bishop-Lilly K.A."/>
            <person name="Stewart A.C."/>
            <person name="Willner K."/>
            <person name="Nolan N."/>
            <person name="Lentz S."/>
            <person name="Thomason M.K."/>
            <person name="Sozhamannan S."/>
            <person name="Mateczun A.J."/>
            <person name="Du L."/>
            <person name="Read T.D."/>
        </authorList>
    </citation>
    <scope>NUCLEOTIDE SEQUENCE [LARGE SCALE GENOMIC DNA]</scope>
    <source>
        <strain evidence="1">AH603</strain>
    </source>
</reference>
<proteinExistence type="predicted"/>
<dbReference type="HOGENOM" id="CLU_3179872_0_0_9"/>
<gene>
    <name evidence="1" type="ORF">bcere0026_24110</name>
</gene>
<dbReference type="EMBL" id="ACMP01000071">
    <property type="protein sequence ID" value="EEL70653.1"/>
    <property type="molecule type" value="Genomic_DNA"/>
</dbReference>
<evidence type="ECO:0000313" key="1">
    <source>
        <dbReference type="EMBL" id="EEL70653.1"/>
    </source>
</evidence>
<protein>
    <submittedName>
        <fullName evidence="1">Uncharacterized protein</fullName>
    </submittedName>
</protein>